<reference evidence="2 3" key="1">
    <citation type="submission" date="2016-08" db="EMBL/GenBank/DDBJ databases">
        <title>New Insights into Marine Group III Euryarchaeota, from dark to light.</title>
        <authorList>
            <person name="Haro-Moreno J.M."/>
            <person name="Rodriguez-Valera F."/>
            <person name="Lopez-Garcia P."/>
            <person name="Moreira D."/>
            <person name="Martin-Cuadrado A.B."/>
        </authorList>
    </citation>
    <scope>NUCLEOTIDE SEQUENCE [LARGE SCALE GENOMIC DNA]</scope>
    <source>
        <strain evidence="2">CG-Bathy1</strain>
    </source>
</reference>
<evidence type="ECO:0000313" key="3">
    <source>
        <dbReference type="Proteomes" id="UP000183815"/>
    </source>
</evidence>
<protein>
    <recommendedName>
        <fullName evidence="1">Glycosyl transferase family 1 domain-containing protein</fullName>
    </recommendedName>
</protein>
<name>A0A1J5T6S0_9ARCH</name>
<dbReference type="Gene3D" id="3.40.50.2000">
    <property type="entry name" value="Glycogen Phosphorylase B"/>
    <property type="match status" value="2"/>
</dbReference>
<dbReference type="SUPFAM" id="SSF53756">
    <property type="entry name" value="UDP-Glycosyltransferase/glycogen phosphorylase"/>
    <property type="match status" value="1"/>
</dbReference>
<evidence type="ECO:0000313" key="2">
    <source>
        <dbReference type="EMBL" id="OIR16570.1"/>
    </source>
</evidence>
<proteinExistence type="predicted"/>
<gene>
    <name evidence="2" type="ORF">BEU04_01115</name>
</gene>
<dbReference type="Pfam" id="PF00534">
    <property type="entry name" value="Glycos_transf_1"/>
    <property type="match status" value="1"/>
</dbReference>
<dbReference type="Proteomes" id="UP000183815">
    <property type="component" value="Unassembled WGS sequence"/>
</dbReference>
<dbReference type="GO" id="GO:0016757">
    <property type="term" value="F:glycosyltransferase activity"/>
    <property type="evidence" value="ECO:0007669"/>
    <property type="project" value="InterPro"/>
</dbReference>
<dbReference type="InterPro" id="IPR001296">
    <property type="entry name" value="Glyco_trans_1"/>
</dbReference>
<dbReference type="AlphaFoldDB" id="A0A1J5T6S0"/>
<accession>A0A1J5T6S0</accession>
<sequence>MGEKKSRLAVLVSTETFIKPFREQFSEDFRLSWWKIPYTPPPKRLVDYLIFPYKLMIKKVKTMMSLIRSEVIFVEFANETLALASKWKGKRTLVTRLHRYELFQLPKAKWEAIDAIIVVNKRMKELLEEKLPQMEGKIHCIPNYLDTAYWTPKENKTKTNQIAIVGTVEPRKGHDKAIVAFSKIVKKNPDLRLNIIGVNNDKEFSKTLRRLAEDLKLRDKIRFLGFSENIKKDFQDSDIIVSFSEHESTHLTLFEGLSCGAWPLSTTWDGVEEFLPKENLFNDDKEFVKKVKKFYTLSDEERIEKIRELAKERLTKFTDPDPRNEISKLILKTHKK</sequence>
<dbReference type="PANTHER" id="PTHR12526">
    <property type="entry name" value="GLYCOSYLTRANSFERASE"/>
    <property type="match status" value="1"/>
</dbReference>
<evidence type="ECO:0000259" key="1">
    <source>
        <dbReference type="Pfam" id="PF00534"/>
    </source>
</evidence>
<dbReference type="EMBL" id="MIYU01000012">
    <property type="protein sequence ID" value="OIR16570.1"/>
    <property type="molecule type" value="Genomic_DNA"/>
</dbReference>
<organism evidence="2 3">
    <name type="scientific">Marine Group III euryarchaeote CG-Bathy1</name>
    <dbReference type="NCBI Taxonomy" id="1889001"/>
    <lineage>
        <taxon>Archaea</taxon>
        <taxon>Methanobacteriati</taxon>
        <taxon>Thermoplasmatota</taxon>
        <taxon>Thermoplasmata</taxon>
        <taxon>Candidatus Thermoprofundales</taxon>
    </lineage>
</organism>
<comment type="caution">
    <text evidence="2">The sequence shown here is derived from an EMBL/GenBank/DDBJ whole genome shotgun (WGS) entry which is preliminary data.</text>
</comment>
<feature type="domain" description="Glycosyl transferase family 1" evidence="1">
    <location>
        <begin position="154"/>
        <end position="312"/>
    </location>
</feature>